<evidence type="ECO:0008006" key="3">
    <source>
        <dbReference type="Google" id="ProtNLM"/>
    </source>
</evidence>
<protein>
    <recommendedName>
        <fullName evidence="3">Orc1-like AAA ATPase domain-containing protein</fullName>
    </recommendedName>
</protein>
<reference evidence="2" key="1">
    <citation type="journal article" date="2019" name="Int. J. Syst. Evol. Microbiol.">
        <title>The Global Catalogue of Microorganisms (GCM) 10K type strain sequencing project: providing services to taxonomists for standard genome sequencing and annotation.</title>
        <authorList>
            <consortium name="The Broad Institute Genomics Platform"/>
            <consortium name="The Broad Institute Genome Sequencing Center for Infectious Disease"/>
            <person name="Wu L."/>
            <person name="Ma J."/>
        </authorList>
    </citation>
    <scope>NUCLEOTIDE SEQUENCE [LARGE SCALE GENOMIC DNA]</scope>
    <source>
        <strain evidence="2">JCM 16014</strain>
    </source>
</reference>
<organism evidence="1 2">
    <name type="scientific">Catenulispora yoronensis</name>
    <dbReference type="NCBI Taxonomy" id="450799"/>
    <lineage>
        <taxon>Bacteria</taxon>
        <taxon>Bacillati</taxon>
        <taxon>Actinomycetota</taxon>
        <taxon>Actinomycetes</taxon>
        <taxon>Catenulisporales</taxon>
        <taxon>Catenulisporaceae</taxon>
        <taxon>Catenulispora</taxon>
    </lineage>
</organism>
<evidence type="ECO:0000313" key="2">
    <source>
        <dbReference type="Proteomes" id="UP001500751"/>
    </source>
</evidence>
<comment type="caution">
    <text evidence="1">The sequence shown here is derived from an EMBL/GenBank/DDBJ whole genome shotgun (WGS) entry which is preliminary data.</text>
</comment>
<dbReference type="Proteomes" id="UP001500751">
    <property type="component" value="Unassembled WGS sequence"/>
</dbReference>
<dbReference type="Gene3D" id="3.40.50.300">
    <property type="entry name" value="P-loop containing nucleotide triphosphate hydrolases"/>
    <property type="match status" value="1"/>
</dbReference>
<dbReference type="EMBL" id="BAAAQN010000011">
    <property type="protein sequence ID" value="GAA2025843.1"/>
    <property type="molecule type" value="Genomic_DNA"/>
</dbReference>
<dbReference type="RefSeq" id="WP_344665718.1">
    <property type="nucleotide sequence ID" value="NZ_BAAAQN010000011.1"/>
</dbReference>
<name>A0ABN2U0N6_9ACTN</name>
<gene>
    <name evidence="1" type="ORF">GCM10009839_25150</name>
</gene>
<evidence type="ECO:0000313" key="1">
    <source>
        <dbReference type="EMBL" id="GAA2025843.1"/>
    </source>
</evidence>
<dbReference type="InterPro" id="IPR027417">
    <property type="entry name" value="P-loop_NTPase"/>
</dbReference>
<accession>A0ABN2U0N6</accession>
<proteinExistence type="predicted"/>
<sequence length="706" mass="76735">MPPTRIPLVGRDGELALVEALMARPPVDRTPRSRRQPILVVEGQRGSGKTELLNTLEQRVEQVAPYARVDFETLGKGVDAPQVLSALAFQLGRRCDPYGALDFPRLTSGIEVLGLTLNPANRERSRAAVVQALGEDRDLETVRQILQDAATAVIQGVQGPVGVALPNAGPGLSVWIAKHTLAGMLRWRPGRRVILGAYQDWYGHRGRGRTHDSVDVLLDLNQWHHNPATADDRRKVSELLCDAFFADLREAFRGARRSGELSLNCLVLLDGCDSELGRRFLTEFAAGRADQPPDQAFGPPPLTVVAASRGTLLADRESGDIARAVHDDDQPAPQSWAANAVWARRRLADLGADDIGRALGLLVHREGDETQLKEMLAELSGGHPASVGVLIEALARHPEHWREPASLLDVPMPGAEPGSPDAGRTVEQGLVRRLLGRTPEPGEEFDDLMICAAATQRRHALYLCTGEQPLVAGGLAGFEADIEPVLWPTAPELLRRLLLRGLALHDAARLPDIQGLPDGPTDPVAPETAGTPLAAGTTWSSAFGRLRKHLESSGNIVDELYYTLALGGLADVARRLDALVGDREKAEIGAGSAAWIALLESVATAPRRVRNPEAVAKPPMEQLRSLIAAARFLDEPHEPLGRDIKPLAELVAARWIVADPFLGNRRRGLHLHIARGFEGLIARWQEDSDPLFDAAQRHRREANNWA</sequence>
<keyword evidence="2" id="KW-1185">Reference proteome</keyword>